<feature type="compositionally biased region" description="Basic and acidic residues" evidence="1">
    <location>
        <begin position="484"/>
        <end position="497"/>
    </location>
</feature>
<feature type="region of interest" description="Disordered" evidence="1">
    <location>
        <begin position="478"/>
        <end position="497"/>
    </location>
</feature>
<protein>
    <submittedName>
        <fullName evidence="2">Uncharacterized protein</fullName>
    </submittedName>
</protein>
<evidence type="ECO:0000313" key="3">
    <source>
        <dbReference type="Proteomes" id="UP000319160"/>
    </source>
</evidence>
<organism evidence="2 3">
    <name type="scientific">Xylaria flabelliformis</name>
    <dbReference type="NCBI Taxonomy" id="2512241"/>
    <lineage>
        <taxon>Eukaryota</taxon>
        <taxon>Fungi</taxon>
        <taxon>Dikarya</taxon>
        <taxon>Ascomycota</taxon>
        <taxon>Pezizomycotina</taxon>
        <taxon>Sordariomycetes</taxon>
        <taxon>Xylariomycetidae</taxon>
        <taxon>Xylariales</taxon>
        <taxon>Xylariaceae</taxon>
        <taxon>Xylaria</taxon>
    </lineage>
</organism>
<dbReference type="OrthoDB" id="4770397at2759"/>
<feature type="region of interest" description="Disordered" evidence="1">
    <location>
        <begin position="409"/>
        <end position="432"/>
    </location>
</feature>
<accession>A0A553IAZ5</accession>
<dbReference type="Proteomes" id="UP000319160">
    <property type="component" value="Unassembled WGS sequence"/>
</dbReference>
<proteinExistence type="predicted"/>
<feature type="compositionally biased region" description="Basic and acidic residues" evidence="1">
    <location>
        <begin position="409"/>
        <end position="422"/>
    </location>
</feature>
<dbReference type="AlphaFoldDB" id="A0A553IAZ5"/>
<dbReference type="EMBL" id="VFLP01000006">
    <property type="protein sequence ID" value="TRX97378.1"/>
    <property type="molecule type" value="Genomic_DNA"/>
</dbReference>
<reference evidence="3" key="1">
    <citation type="submission" date="2019-06" db="EMBL/GenBank/DDBJ databases">
        <title>Draft genome sequence of the griseofulvin-producing fungus Xylaria cubensis strain G536.</title>
        <authorList>
            <person name="Mead M.E."/>
            <person name="Raja H.A."/>
            <person name="Steenwyk J.L."/>
            <person name="Knowles S.L."/>
            <person name="Oberlies N.H."/>
            <person name="Rokas A."/>
        </authorList>
    </citation>
    <scope>NUCLEOTIDE SEQUENCE [LARGE SCALE GENOMIC DNA]</scope>
    <source>
        <strain evidence="3">G536</strain>
    </source>
</reference>
<comment type="caution">
    <text evidence="2">The sequence shown here is derived from an EMBL/GenBank/DDBJ whole genome shotgun (WGS) entry which is preliminary data.</text>
</comment>
<sequence length="497" mass="55566">MPAAPMELAEVARGPVHIKTTREMHGRITIITRSTATILERERVTGQGQEAATMTDTDVNETRGRDCGNYINRFHQTHRVDRGILVLARARVAVIVEIEVDIEVDGATADHIRLVNISIDAAIALHDRDRGHEDAITEADVTRVLALHVAIIQGGGATRGLPLPIEVKIDVTGRPRLAAEILLGARPLHNLLSPGVHDYTESSTRHRCLQLHHPYRLIEMKFSAHYARDSMATHAFAATTRKANYRYDRAFFLYDCRQGLGPVATTLDCSHIVATPGFHVRDVLTVDQTRQIFNKVGRLYFDRPVRELDYRQFGTIQEEALKVPATPQLGRGPPPSLHTRAGDVHLPGTSNDLVLRISRPQPAVDTRMPFGPMRTPQPALIIHNTSRSLSQAQLRETGHLQRLGIKTETNIDAHQKAPKDEGDGSQSPIIKTERDDPVYENIVDWVLGRRKSSVSIVRAEDIERKELLTLSLGRQHQPLIPNRKFREQNDDKALKPA</sequence>
<evidence type="ECO:0000313" key="2">
    <source>
        <dbReference type="EMBL" id="TRX97378.1"/>
    </source>
</evidence>
<evidence type="ECO:0000256" key="1">
    <source>
        <dbReference type="SAM" id="MobiDB-lite"/>
    </source>
</evidence>
<gene>
    <name evidence="2" type="ORF">FHL15_001656</name>
</gene>
<name>A0A553IAZ5_9PEZI</name>
<keyword evidence="3" id="KW-1185">Reference proteome</keyword>